<dbReference type="GO" id="GO:0009279">
    <property type="term" value="C:cell outer membrane"/>
    <property type="evidence" value="ECO:0007669"/>
    <property type="project" value="UniProtKB-SubCell"/>
</dbReference>
<dbReference type="STRING" id="1231391.GCA_000308195_03120"/>
<keyword evidence="6 11" id="KW-0732">Signal</keyword>
<reference evidence="13 14" key="1">
    <citation type="submission" date="2018-04" db="EMBL/GenBank/DDBJ databases">
        <title>Genomic Encyclopedia of Type Strains, Phase IV (KMG-IV): sequencing the most valuable type-strain genomes for metagenomic binning, comparative biology and taxonomic classification.</title>
        <authorList>
            <person name="Goeker M."/>
        </authorList>
    </citation>
    <scope>NUCLEOTIDE SEQUENCE [LARGE SCALE GENOMIC DNA]</scope>
    <source>
        <strain evidence="13 14">DSM 10065</strain>
    </source>
</reference>
<sequence length="402" mass="42721">MKHVKKAGLVAVVAAFGLPWAAQAETSVTMYGKLYPQIVYGKVSGASDAGTSSLSNQARLDNASYSGTGMASSNSKFGLKGSEDLGGNLKAIFQLEMNVGVNDGSGGSSSSMWNRNTFVGLQGDLGTIKFGQMDTPYKELGDSLSFLGVSSGNFVANSTILSKHGFGTSSASSFHLRRSNAITYESPKVNGFQFLAQYSKNTPDFTADDPKPWVFSTGVLYEQGPLYLALAYEYHKNLYGGSRNMPTSAQRDLTGKEAKDSAVRVTAGYRFTKSTRAEANFAHLRLKESGGPVGDFESYRHNTWSLNIQHKIGAATLQASYAQATAGSCTLVGDVECSTSGLQGRQFNIGASYALSKRTFVYAIASKLINGESARFNTLSLDGDISPGADITQVAVGLAHSF</sequence>
<evidence type="ECO:0000256" key="5">
    <source>
        <dbReference type="ARBA" id="ARBA00022692"/>
    </source>
</evidence>
<dbReference type="Proteomes" id="UP000246145">
    <property type="component" value="Unassembled WGS sequence"/>
</dbReference>
<evidence type="ECO:0000256" key="10">
    <source>
        <dbReference type="ARBA" id="ARBA00023237"/>
    </source>
</evidence>
<dbReference type="RefSeq" id="WP_017525468.1">
    <property type="nucleotide sequence ID" value="NZ_JACCEX010000013.1"/>
</dbReference>
<evidence type="ECO:0000256" key="11">
    <source>
        <dbReference type="SAM" id="SignalP"/>
    </source>
</evidence>
<dbReference type="GO" id="GO:0034220">
    <property type="term" value="P:monoatomic ion transmembrane transport"/>
    <property type="evidence" value="ECO:0007669"/>
    <property type="project" value="InterPro"/>
</dbReference>
<keyword evidence="3" id="KW-0813">Transport</keyword>
<evidence type="ECO:0000256" key="1">
    <source>
        <dbReference type="ARBA" id="ARBA00004571"/>
    </source>
</evidence>
<evidence type="ECO:0000313" key="13">
    <source>
        <dbReference type="EMBL" id="PVY60837.1"/>
    </source>
</evidence>
<feature type="domain" description="Porin" evidence="12">
    <location>
        <begin position="11"/>
        <end position="363"/>
    </location>
</feature>
<keyword evidence="14" id="KW-1185">Reference proteome</keyword>
<evidence type="ECO:0000259" key="12">
    <source>
        <dbReference type="Pfam" id="PF13609"/>
    </source>
</evidence>
<evidence type="ECO:0000256" key="6">
    <source>
        <dbReference type="ARBA" id="ARBA00022729"/>
    </source>
</evidence>
<dbReference type="PANTHER" id="PTHR34501">
    <property type="entry name" value="PROTEIN YDDL-RELATED"/>
    <property type="match status" value="1"/>
</dbReference>
<dbReference type="InterPro" id="IPR023614">
    <property type="entry name" value="Porin_dom_sf"/>
</dbReference>
<evidence type="ECO:0000256" key="4">
    <source>
        <dbReference type="ARBA" id="ARBA00022452"/>
    </source>
</evidence>
<evidence type="ECO:0000256" key="3">
    <source>
        <dbReference type="ARBA" id="ARBA00022448"/>
    </source>
</evidence>
<dbReference type="InterPro" id="IPR050298">
    <property type="entry name" value="Gram-neg_bact_OMP"/>
</dbReference>
<comment type="subunit">
    <text evidence="2">Homotrimer.</text>
</comment>
<dbReference type="InterPro" id="IPR033900">
    <property type="entry name" value="Gram_neg_porin_domain"/>
</dbReference>
<dbReference type="PANTHER" id="PTHR34501:SF9">
    <property type="entry name" value="MAJOR OUTER MEMBRANE PROTEIN P.IA"/>
    <property type="match status" value="1"/>
</dbReference>
<comment type="caution">
    <text evidence="13">The sequence shown here is derived from an EMBL/GenBank/DDBJ whole genome shotgun (WGS) entry which is preliminary data.</text>
</comment>
<dbReference type="AlphaFoldDB" id="A0A2U1CII7"/>
<gene>
    <name evidence="13" type="ORF">C7440_3341</name>
</gene>
<comment type="subcellular location">
    <subcellularLocation>
        <location evidence="1">Cell outer membrane</location>
        <topology evidence="1">Multi-pass membrane protein</topology>
    </subcellularLocation>
</comment>
<dbReference type="GO" id="GO:0015288">
    <property type="term" value="F:porin activity"/>
    <property type="evidence" value="ECO:0007669"/>
    <property type="project" value="UniProtKB-KW"/>
</dbReference>
<name>A0A2U1CII7_9BURK</name>
<dbReference type="InterPro" id="IPR001702">
    <property type="entry name" value="Porin_Gram-ve"/>
</dbReference>
<protein>
    <submittedName>
        <fullName evidence="13">Putative porin</fullName>
    </submittedName>
</protein>
<dbReference type="SUPFAM" id="SSF56935">
    <property type="entry name" value="Porins"/>
    <property type="match status" value="1"/>
</dbReference>
<dbReference type="InterPro" id="IPR002299">
    <property type="entry name" value="Porin_Neis"/>
</dbReference>
<dbReference type="Pfam" id="PF13609">
    <property type="entry name" value="Porin_4"/>
    <property type="match status" value="1"/>
</dbReference>
<keyword evidence="4" id="KW-1134">Transmembrane beta strand</keyword>
<keyword evidence="10" id="KW-0998">Cell outer membrane</keyword>
<accession>A0A2U1CII7</accession>
<dbReference type="CDD" id="cd00342">
    <property type="entry name" value="gram_neg_porins"/>
    <property type="match status" value="1"/>
</dbReference>
<feature type="signal peptide" evidence="11">
    <location>
        <begin position="1"/>
        <end position="24"/>
    </location>
</feature>
<keyword evidence="5" id="KW-0812">Transmembrane</keyword>
<evidence type="ECO:0000256" key="8">
    <source>
        <dbReference type="ARBA" id="ARBA00023114"/>
    </source>
</evidence>
<evidence type="ECO:0000256" key="7">
    <source>
        <dbReference type="ARBA" id="ARBA00023065"/>
    </source>
</evidence>
<proteinExistence type="predicted"/>
<evidence type="ECO:0000256" key="9">
    <source>
        <dbReference type="ARBA" id="ARBA00023136"/>
    </source>
</evidence>
<dbReference type="EMBL" id="QEKO01000006">
    <property type="protein sequence ID" value="PVY60837.1"/>
    <property type="molecule type" value="Genomic_DNA"/>
</dbReference>
<dbReference type="GO" id="GO:0046930">
    <property type="term" value="C:pore complex"/>
    <property type="evidence" value="ECO:0007669"/>
    <property type="project" value="UniProtKB-KW"/>
</dbReference>
<organism evidence="13 14">
    <name type="scientific">Pusillimonas noertemannii</name>
    <dbReference type="NCBI Taxonomy" id="305977"/>
    <lineage>
        <taxon>Bacteria</taxon>
        <taxon>Pseudomonadati</taxon>
        <taxon>Pseudomonadota</taxon>
        <taxon>Betaproteobacteria</taxon>
        <taxon>Burkholderiales</taxon>
        <taxon>Alcaligenaceae</taxon>
        <taxon>Pusillimonas</taxon>
    </lineage>
</organism>
<dbReference type="Gene3D" id="2.40.160.10">
    <property type="entry name" value="Porin"/>
    <property type="match status" value="1"/>
</dbReference>
<evidence type="ECO:0000256" key="2">
    <source>
        <dbReference type="ARBA" id="ARBA00011233"/>
    </source>
</evidence>
<keyword evidence="8" id="KW-0626">Porin</keyword>
<evidence type="ECO:0000313" key="14">
    <source>
        <dbReference type="Proteomes" id="UP000246145"/>
    </source>
</evidence>
<keyword evidence="9" id="KW-0472">Membrane</keyword>
<dbReference type="OrthoDB" id="8520696at2"/>
<keyword evidence="7" id="KW-0406">Ion transport</keyword>
<feature type="chain" id="PRO_5015626326" evidence="11">
    <location>
        <begin position="25"/>
        <end position="402"/>
    </location>
</feature>
<dbReference type="PRINTS" id="PR00182">
    <property type="entry name" value="ECOLNEIPORIN"/>
</dbReference>
<dbReference type="PRINTS" id="PR00184">
    <property type="entry name" value="NEISSPPORIN"/>
</dbReference>